<dbReference type="InterPro" id="IPR037682">
    <property type="entry name" value="TonB_C"/>
</dbReference>
<evidence type="ECO:0000313" key="8">
    <source>
        <dbReference type="Proteomes" id="UP001517367"/>
    </source>
</evidence>
<accession>A0ABW9JEF0</accession>
<proteinExistence type="predicted"/>
<comment type="caution">
    <text evidence="7">The sequence shown here is derived from an EMBL/GenBank/DDBJ whole genome shotgun (WGS) entry which is preliminary data.</text>
</comment>
<evidence type="ECO:0000256" key="5">
    <source>
        <dbReference type="SAM" id="SignalP"/>
    </source>
</evidence>
<dbReference type="PROSITE" id="PS52015">
    <property type="entry name" value="TONB_CTD"/>
    <property type="match status" value="1"/>
</dbReference>
<reference evidence="7 8" key="1">
    <citation type="submission" date="2024-12" db="EMBL/GenBank/DDBJ databases">
        <authorList>
            <person name="Hu S."/>
        </authorList>
    </citation>
    <scope>NUCLEOTIDE SEQUENCE [LARGE SCALE GENOMIC DNA]</scope>
    <source>
        <strain evidence="7 8">P-25</strain>
    </source>
</reference>
<evidence type="ECO:0000256" key="2">
    <source>
        <dbReference type="ARBA" id="ARBA00022692"/>
    </source>
</evidence>
<name>A0ABW9JEF0_9SPHI</name>
<evidence type="ECO:0000256" key="1">
    <source>
        <dbReference type="ARBA" id="ARBA00004167"/>
    </source>
</evidence>
<dbReference type="Proteomes" id="UP001517367">
    <property type="component" value="Unassembled WGS sequence"/>
</dbReference>
<comment type="subcellular location">
    <subcellularLocation>
        <location evidence="1">Membrane</location>
        <topology evidence="1">Single-pass membrane protein</topology>
    </subcellularLocation>
</comment>
<organism evidence="7 8">
    <name type="scientific">Pedobacter helvus</name>
    <dbReference type="NCBI Taxonomy" id="2563444"/>
    <lineage>
        <taxon>Bacteria</taxon>
        <taxon>Pseudomonadati</taxon>
        <taxon>Bacteroidota</taxon>
        <taxon>Sphingobacteriia</taxon>
        <taxon>Sphingobacteriales</taxon>
        <taxon>Sphingobacteriaceae</taxon>
        <taxon>Pedobacter</taxon>
    </lineage>
</organism>
<dbReference type="Pfam" id="PF03544">
    <property type="entry name" value="TonB_C"/>
    <property type="match status" value="1"/>
</dbReference>
<feature type="chain" id="PRO_5046284446" evidence="5">
    <location>
        <begin position="19"/>
        <end position="218"/>
    </location>
</feature>
<evidence type="ECO:0000313" key="7">
    <source>
        <dbReference type="EMBL" id="MFN0290536.1"/>
    </source>
</evidence>
<keyword evidence="4" id="KW-0472">Membrane</keyword>
<dbReference type="SUPFAM" id="SSF74653">
    <property type="entry name" value="TolA/TonB C-terminal domain"/>
    <property type="match status" value="1"/>
</dbReference>
<feature type="domain" description="TonB C-terminal" evidence="6">
    <location>
        <begin position="23"/>
        <end position="118"/>
    </location>
</feature>
<evidence type="ECO:0000259" key="6">
    <source>
        <dbReference type="PROSITE" id="PS52015"/>
    </source>
</evidence>
<sequence length="218" mass="24487">MSKLILIFLLGLSLQINAQQHPTIKNGLESFVRANTIYPMYAKENCIQGSIEIAFKINKEGKVTYTSITKGIGADLDAEALRLIKLTSGKWTVPTGYDTTFLIRSPMKFSLQDYGCEQLNPGSMGLAIKQYNDDMTSLSKIANFYRNRENGTENFIEEETIIALKNEMGVDDEYLNKKIAIAEKKISQGDLQSACEDFKFVKYMGSTKADKLLAKYCK</sequence>
<keyword evidence="3" id="KW-1133">Transmembrane helix</keyword>
<protein>
    <submittedName>
        <fullName evidence="7">TonB family protein</fullName>
    </submittedName>
</protein>
<dbReference type="RefSeq" id="WP_138729759.1">
    <property type="nucleotide sequence ID" value="NZ_SRMP02000003.1"/>
</dbReference>
<dbReference type="Gene3D" id="3.30.1150.10">
    <property type="match status" value="1"/>
</dbReference>
<keyword evidence="5" id="KW-0732">Signal</keyword>
<evidence type="ECO:0000256" key="3">
    <source>
        <dbReference type="ARBA" id="ARBA00022989"/>
    </source>
</evidence>
<keyword evidence="2" id="KW-0812">Transmembrane</keyword>
<dbReference type="InterPro" id="IPR006260">
    <property type="entry name" value="TonB/TolA_C"/>
</dbReference>
<keyword evidence="8" id="KW-1185">Reference proteome</keyword>
<dbReference type="EMBL" id="SRMP02000003">
    <property type="protein sequence ID" value="MFN0290536.1"/>
    <property type="molecule type" value="Genomic_DNA"/>
</dbReference>
<evidence type="ECO:0000256" key="4">
    <source>
        <dbReference type="ARBA" id="ARBA00023136"/>
    </source>
</evidence>
<gene>
    <name evidence="7" type="ORF">E5L68_003995</name>
</gene>
<feature type="signal peptide" evidence="5">
    <location>
        <begin position="1"/>
        <end position="18"/>
    </location>
</feature>
<dbReference type="NCBIfam" id="TIGR01352">
    <property type="entry name" value="tonB_Cterm"/>
    <property type="match status" value="1"/>
</dbReference>